<dbReference type="Gene3D" id="3.30.560.10">
    <property type="entry name" value="Glucose Oxidase, domain 3"/>
    <property type="match status" value="1"/>
</dbReference>
<comment type="caution">
    <text evidence="7">The sequence shown here is derived from an EMBL/GenBank/DDBJ whole genome shotgun (WGS) entry which is preliminary data.</text>
</comment>
<evidence type="ECO:0000256" key="3">
    <source>
        <dbReference type="ARBA" id="ARBA00022630"/>
    </source>
</evidence>
<dbReference type="PANTHER" id="PTHR11552:SF201">
    <property type="entry name" value="GLUCOSE-METHANOL-CHOLINE OXIDOREDUCTASE N-TERMINAL DOMAIN-CONTAINING PROTEIN"/>
    <property type="match status" value="1"/>
</dbReference>
<proteinExistence type="inferred from homology"/>
<evidence type="ECO:0000256" key="2">
    <source>
        <dbReference type="ARBA" id="ARBA00010790"/>
    </source>
</evidence>
<feature type="domain" description="Glucose-methanol-choline oxidoreductase N-terminal" evidence="6">
    <location>
        <begin position="285"/>
        <end position="299"/>
    </location>
</feature>
<gene>
    <name evidence="7" type="ORF">PRZ48_003470</name>
</gene>
<evidence type="ECO:0000259" key="6">
    <source>
        <dbReference type="PROSITE" id="PS00624"/>
    </source>
</evidence>
<dbReference type="InterPro" id="IPR012132">
    <property type="entry name" value="GMC_OxRdtase"/>
</dbReference>
<dbReference type="InterPro" id="IPR000172">
    <property type="entry name" value="GMC_OxRdtase_N"/>
</dbReference>
<dbReference type="EMBL" id="JAXOVC010000002">
    <property type="protein sequence ID" value="KAK4505507.1"/>
    <property type="molecule type" value="Genomic_DNA"/>
</dbReference>
<keyword evidence="5" id="KW-0560">Oxidoreductase</keyword>
<keyword evidence="8" id="KW-1185">Reference proteome</keyword>
<dbReference type="PANTHER" id="PTHR11552">
    <property type="entry name" value="GLUCOSE-METHANOL-CHOLINE GMC OXIDOREDUCTASE"/>
    <property type="match status" value="1"/>
</dbReference>
<dbReference type="PROSITE" id="PS00624">
    <property type="entry name" value="GMC_OXRED_2"/>
    <property type="match status" value="1"/>
</dbReference>
<accession>A0ABR0EVH8</accession>
<dbReference type="Pfam" id="PF00732">
    <property type="entry name" value="GMC_oxred_N"/>
    <property type="match status" value="1"/>
</dbReference>
<evidence type="ECO:0000256" key="4">
    <source>
        <dbReference type="ARBA" id="ARBA00022827"/>
    </source>
</evidence>
<keyword evidence="3" id="KW-0285">Flavoprotein</keyword>
<reference evidence="7 8" key="1">
    <citation type="journal article" date="2023" name="G3 (Bethesda)">
        <title>A chromosome-level genome assembly of Zasmidium syzygii isolated from banana leaves.</title>
        <authorList>
            <person name="van Westerhoven A.C."/>
            <person name="Mehrabi R."/>
            <person name="Talebi R."/>
            <person name="Steentjes M.B.F."/>
            <person name="Corcolon B."/>
            <person name="Chong P.A."/>
            <person name="Kema G.H.J."/>
            <person name="Seidl M.F."/>
        </authorList>
    </citation>
    <scope>NUCLEOTIDE SEQUENCE [LARGE SCALE GENOMIC DNA]</scope>
    <source>
        <strain evidence="7 8">P124</strain>
    </source>
</reference>
<dbReference type="Gene3D" id="3.50.50.60">
    <property type="entry name" value="FAD/NAD(P)-binding domain"/>
    <property type="match status" value="1"/>
</dbReference>
<sequence length="599" mass="65578">MTQDGGSVKAFTETPFDYLIIGGGTAGLVVAARLSERQDLNIGVLEAGYAIPDDTPAVSVPGRWGEGIGTEYDWQFETTPQKQLDGRKLPWPRGKALGGSAALNFMIWNRPSSDDLDAWERLGCKGWGWNDMLHYYKKSEKFIEPDNKAKLEHTIHYDREAHGTEGPLTVSFNKQHSVPHQYWHETLENLGVATNKTHMSGSNVGAWTSMVAVNPKTATREYSATSYYRPVKDRKNLTVLTGATVQNVVLEQSNGGDWMAKGVRFEHGGSNYVAHASREVILSAGSVKSPQILELSGIGNPSILDKANIETKVVNKNVGENLQDHLLTATIYEIDPSVPTLDDLRTDPKLDAAADEEYKTHLSGPRTLLSCSIAYIPLSTLVPEAGIPALTSHLSKSTDSVSKAIATRLEPSANGGHVEYIFDVGNWNPFTPVKPDKKYATLLQILQYPFSRGSIHAKSADPNEAPVIDPQYYENEGQIDREIQLHAAGFGQKILETEPLKSFVKGRVWPPPGVSKAEWNDWIVGNTTTDWHPVATCAMGGKEGKEGGVVDERLRVYGVKGLRVVDASVMPLQISAHLQATVYAIGEKGADLILEDARE</sequence>
<dbReference type="InterPro" id="IPR007867">
    <property type="entry name" value="GMC_OxRtase_C"/>
</dbReference>
<dbReference type="InterPro" id="IPR036188">
    <property type="entry name" value="FAD/NAD-bd_sf"/>
</dbReference>
<comment type="similarity">
    <text evidence="2">Belongs to the GMC oxidoreductase family.</text>
</comment>
<keyword evidence="4" id="KW-0274">FAD</keyword>
<evidence type="ECO:0000313" key="7">
    <source>
        <dbReference type="EMBL" id="KAK4505507.1"/>
    </source>
</evidence>
<dbReference type="SUPFAM" id="SSF51905">
    <property type="entry name" value="FAD/NAD(P)-binding domain"/>
    <property type="match status" value="1"/>
</dbReference>
<organism evidence="7 8">
    <name type="scientific">Zasmidium cellare</name>
    <name type="common">Wine cellar mold</name>
    <name type="synonym">Racodium cellare</name>
    <dbReference type="NCBI Taxonomy" id="395010"/>
    <lineage>
        <taxon>Eukaryota</taxon>
        <taxon>Fungi</taxon>
        <taxon>Dikarya</taxon>
        <taxon>Ascomycota</taxon>
        <taxon>Pezizomycotina</taxon>
        <taxon>Dothideomycetes</taxon>
        <taxon>Dothideomycetidae</taxon>
        <taxon>Mycosphaerellales</taxon>
        <taxon>Mycosphaerellaceae</taxon>
        <taxon>Zasmidium</taxon>
    </lineage>
</organism>
<name>A0ABR0EVH8_ZASCE</name>
<protein>
    <recommendedName>
        <fullName evidence="6">Glucose-methanol-choline oxidoreductase N-terminal domain-containing protein</fullName>
    </recommendedName>
</protein>
<dbReference type="Pfam" id="PF05199">
    <property type="entry name" value="GMC_oxred_C"/>
    <property type="match status" value="1"/>
</dbReference>
<evidence type="ECO:0000256" key="1">
    <source>
        <dbReference type="ARBA" id="ARBA00001974"/>
    </source>
</evidence>
<evidence type="ECO:0000313" key="8">
    <source>
        <dbReference type="Proteomes" id="UP001305779"/>
    </source>
</evidence>
<evidence type="ECO:0000256" key="5">
    <source>
        <dbReference type="ARBA" id="ARBA00023002"/>
    </source>
</evidence>
<dbReference type="Proteomes" id="UP001305779">
    <property type="component" value="Unassembled WGS sequence"/>
</dbReference>
<dbReference type="SUPFAM" id="SSF54373">
    <property type="entry name" value="FAD-linked reductases, C-terminal domain"/>
    <property type="match status" value="1"/>
</dbReference>
<comment type="cofactor">
    <cofactor evidence="1">
        <name>FAD</name>
        <dbReference type="ChEBI" id="CHEBI:57692"/>
    </cofactor>
</comment>
<dbReference type="PIRSF" id="PIRSF000137">
    <property type="entry name" value="Alcohol_oxidase"/>
    <property type="match status" value="1"/>
</dbReference>